<gene>
    <name evidence="8" type="ORF">DPF_1516</name>
</gene>
<name>A0A194AJ75_9BACT</name>
<dbReference type="GO" id="GO:0030694">
    <property type="term" value="C:bacterial-type flagellum basal body, rod"/>
    <property type="evidence" value="ECO:0007669"/>
    <property type="project" value="InterPro"/>
</dbReference>
<sequence>MKSLFAQHMNLTEKVLDLRLQRQNVVAANIANIDTPGYKERRLEFEKELQEALQIDPQKRMTRTSSNHLPTPFAFESCQGTLIKELNPQIVQGKDSVDLDKEMSRMAKNTLLYNAMATVLKKSFDGLETTIQEASK</sequence>
<comment type="similarity">
    <text evidence="2 6">Belongs to the flagella basal body rod proteins family.</text>
</comment>
<evidence type="ECO:0000313" key="8">
    <source>
        <dbReference type="EMBL" id="GAU08799.1"/>
    </source>
</evidence>
<dbReference type="RefSeq" id="WP_069858579.1">
    <property type="nucleotide sequence ID" value="NZ_BDFE01000015.1"/>
</dbReference>
<accession>A0A194AJ75</accession>
<dbReference type="PIRSF" id="PIRSF002889">
    <property type="entry name" value="Rod_FlgB"/>
    <property type="match status" value="1"/>
</dbReference>
<dbReference type="Pfam" id="PF00460">
    <property type="entry name" value="Flg_bb_rod"/>
    <property type="match status" value="1"/>
</dbReference>
<dbReference type="GO" id="GO:0071978">
    <property type="term" value="P:bacterial-type flagellum-dependent swarming motility"/>
    <property type="evidence" value="ECO:0007669"/>
    <property type="project" value="TreeGrafter"/>
</dbReference>
<dbReference type="EMBL" id="BDFE01000015">
    <property type="protein sequence ID" value="GAU08799.1"/>
    <property type="molecule type" value="Genomic_DNA"/>
</dbReference>
<comment type="function">
    <text evidence="5 6">Structural component of flagellum, the bacterial motility apparatus. Part of the rod structure of flagellar basal body.</text>
</comment>
<dbReference type="STRING" id="1592317.DPF_1516"/>
<keyword evidence="9" id="KW-1185">Reference proteome</keyword>
<keyword evidence="4 6" id="KW-0975">Bacterial flagellum</keyword>
<dbReference type="Proteomes" id="UP000095200">
    <property type="component" value="Unassembled WGS sequence"/>
</dbReference>
<keyword evidence="8" id="KW-0282">Flagellum</keyword>
<comment type="caution">
    <text evidence="8">The sequence shown here is derived from an EMBL/GenBank/DDBJ whole genome shotgun (WGS) entry which is preliminary data.</text>
</comment>
<dbReference type="PANTHER" id="PTHR30435">
    <property type="entry name" value="FLAGELLAR PROTEIN"/>
    <property type="match status" value="1"/>
</dbReference>
<dbReference type="OrthoDB" id="9788334at2"/>
<proteinExistence type="inferred from homology"/>
<dbReference type="AlphaFoldDB" id="A0A194AJ75"/>
<evidence type="ECO:0000256" key="6">
    <source>
        <dbReference type="PIRNR" id="PIRNR002889"/>
    </source>
</evidence>
<evidence type="ECO:0000256" key="3">
    <source>
        <dbReference type="ARBA" id="ARBA00014376"/>
    </source>
</evidence>
<dbReference type="InterPro" id="IPR001444">
    <property type="entry name" value="Flag_bb_rod_N"/>
</dbReference>
<evidence type="ECO:0000256" key="5">
    <source>
        <dbReference type="ARBA" id="ARBA00024934"/>
    </source>
</evidence>
<comment type="subunit">
    <text evidence="6">The basal body constitutes a major portion of the flagellar organelle and consists of a number of rings mounted on a central rod.</text>
</comment>
<dbReference type="PANTHER" id="PTHR30435:SF12">
    <property type="entry name" value="FLAGELLAR BASAL BODY ROD PROTEIN FLGB"/>
    <property type="match status" value="1"/>
</dbReference>
<dbReference type="InterPro" id="IPR006300">
    <property type="entry name" value="FlgB"/>
</dbReference>
<keyword evidence="8" id="KW-0966">Cell projection</keyword>
<evidence type="ECO:0000259" key="7">
    <source>
        <dbReference type="Pfam" id="PF00460"/>
    </source>
</evidence>
<evidence type="ECO:0000256" key="2">
    <source>
        <dbReference type="ARBA" id="ARBA00009677"/>
    </source>
</evidence>
<dbReference type="NCBIfam" id="NF009264">
    <property type="entry name" value="PRK12621.1"/>
    <property type="match status" value="1"/>
</dbReference>
<reference evidence="9" key="1">
    <citation type="submission" date="2016-06" db="EMBL/GenBank/DDBJ databases">
        <title>Draft genome sequence of Desulfoplanes formicivorans strain Pf12B.</title>
        <authorList>
            <person name="Watanabe M."/>
            <person name="Kojima H."/>
            <person name="Fukui M."/>
        </authorList>
    </citation>
    <scope>NUCLEOTIDE SEQUENCE [LARGE SCALE GENOMIC DNA]</scope>
    <source>
        <strain evidence="9">Pf12B</strain>
    </source>
</reference>
<evidence type="ECO:0000256" key="1">
    <source>
        <dbReference type="ARBA" id="ARBA00004117"/>
    </source>
</evidence>
<evidence type="ECO:0000313" key="9">
    <source>
        <dbReference type="Proteomes" id="UP000095200"/>
    </source>
</evidence>
<evidence type="ECO:0000256" key="4">
    <source>
        <dbReference type="ARBA" id="ARBA00023143"/>
    </source>
</evidence>
<comment type="subcellular location">
    <subcellularLocation>
        <location evidence="1 6">Bacterial flagellum basal body</location>
    </subcellularLocation>
</comment>
<protein>
    <recommendedName>
        <fullName evidence="3 6">Flagellar basal body rod protein FlgB</fullName>
    </recommendedName>
</protein>
<dbReference type="NCBIfam" id="TIGR01396">
    <property type="entry name" value="FlgB"/>
    <property type="match status" value="1"/>
</dbReference>
<keyword evidence="8" id="KW-0969">Cilium</keyword>
<feature type="domain" description="Flagellar basal body rod protein N-terminal" evidence="7">
    <location>
        <begin position="19"/>
        <end position="39"/>
    </location>
</feature>
<organism evidence="8 9">
    <name type="scientific">Desulfoplanes formicivorans</name>
    <dbReference type="NCBI Taxonomy" id="1592317"/>
    <lineage>
        <taxon>Bacteria</taxon>
        <taxon>Pseudomonadati</taxon>
        <taxon>Thermodesulfobacteriota</taxon>
        <taxon>Desulfovibrionia</taxon>
        <taxon>Desulfovibrionales</taxon>
        <taxon>Desulfoplanaceae</taxon>
        <taxon>Desulfoplanes</taxon>
    </lineage>
</organism>